<comment type="caution">
    <text evidence="2">The sequence shown here is derived from an EMBL/GenBank/DDBJ whole genome shotgun (WGS) entry which is preliminary data.</text>
</comment>
<sequence>MPKDQVTRLFRDSLANPSLKEELNTAPDVETFVKMAQERGYDFNIDEWKEMTRFSVEELKGKISEIPGI</sequence>
<evidence type="ECO:0000313" key="2">
    <source>
        <dbReference type="EMBL" id="MCP2732188.1"/>
    </source>
</evidence>
<evidence type="ECO:0000313" key="3">
    <source>
        <dbReference type="Proteomes" id="UP001204953"/>
    </source>
</evidence>
<organism evidence="2 3">
    <name type="scientific">Limnofasciculus baicalensis BBK-W-15</name>
    <dbReference type="NCBI Taxonomy" id="2699891"/>
    <lineage>
        <taxon>Bacteria</taxon>
        <taxon>Bacillati</taxon>
        <taxon>Cyanobacteriota</taxon>
        <taxon>Cyanophyceae</taxon>
        <taxon>Coleofasciculales</taxon>
        <taxon>Coleofasciculaceae</taxon>
        <taxon>Limnofasciculus</taxon>
        <taxon>Limnofasciculus baicalensis</taxon>
    </lineage>
</organism>
<dbReference type="InterPro" id="IPR012903">
    <property type="entry name" value="Nif11"/>
</dbReference>
<accession>A0AAE3GYI3</accession>
<dbReference type="Pfam" id="PF07862">
    <property type="entry name" value="Nif11"/>
    <property type="match status" value="1"/>
</dbReference>
<protein>
    <submittedName>
        <fullName evidence="2">Nif11-like leader peptide family natural product</fullName>
    </submittedName>
</protein>
<keyword evidence="3" id="KW-1185">Reference proteome</keyword>
<dbReference type="Proteomes" id="UP001204953">
    <property type="component" value="Unassembled WGS sequence"/>
</dbReference>
<dbReference type="EMBL" id="JAMZMM010000504">
    <property type="protein sequence ID" value="MCP2732188.1"/>
    <property type="molecule type" value="Genomic_DNA"/>
</dbReference>
<proteinExistence type="predicted"/>
<dbReference type="RefSeq" id="WP_254014913.1">
    <property type="nucleotide sequence ID" value="NZ_JAMZMM010000504.1"/>
</dbReference>
<name>A0AAE3GYI3_9CYAN</name>
<gene>
    <name evidence="2" type="ORF">NJ959_27535</name>
</gene>
<evidence type="ECO:0000259" key="1">
    <source>
        <dbReference type="Pfam" id="PF07862"/>
    </source>
</evidence>
<reference evidence="2" key="1">
    <citation type="submission" date="2022-06" db="EMBL/GenBank/DDBJ databases">
        <title>New cyanobacteria of genus Symplocastrum in benthos of Lake Baikal.</title>
        <authorList>
            <person name="Sorokovikova E."/>
            <person name="Tikhonova I."/>
            <person name="Krasnopeev A."/>
            <person name="Evseev P."/>
            <person name="Gladkikh A."/>
            <person name="Belykh O."/>
        </authorList>
    </citation>
    <scope>NUCLEOTIDE SEQUENCE</scope>
    <source>
        <strain evidence="2">BBK-W-15</strain>
    </source>
</reference>
<feature type="domain" description="Nif11" evidence="1">
    <location>
        <begin position="1"/>
        <end position="48"/>
    </location>
</feature>
<dbReference type="AlphaFoldDB" id="A0AAE3GYI3"/>